<reference evidence="2 3" key="1">
    <citation type="submission" date="2023-02" db="EMBL/GenBank/DDBJ databases">
        <title>LHISI_Scaffold_Assembly.</title>
        <authorList>
            <person name="Stuart O.P."/>
            <person name="Cleave R."/>
            <person name="Magrath M.J.L."/>
            <person name="Mikheyev A.S."/>
        </authorList>
    </citation>
    <scope>NUCLEOTIDE SEQUENCE [LARGE SCALE GENOMIC DNA]</scope>
    <source>
        <strain evidence="2">Daus_M_001</strain>
        <tissue evidence="2">Leg muscle</tissue>
    </source>
</reference>
<dbReference type="EMBL" id="JARBHB010000003">
    <property type="protein sequence ID" value="KAJ8889784.1"/>
    <property type="molecule type" value="Genomic_DNA"/>
</dbReference>
<sequence length="611" mass="67538">MLPRTNTSGPTLKAVKHKSTDVLSYLSSRRGRGGVVVRLLASHLSAQGSIRGGIAPGLSQVGIVLDDAAGRRVFSGICHFPTLSFQRCSTHTLKSYWCCNEPHVFITKSRVFKDLKYRIVLPNTSGYSHHFIQSRLFLSHDTKHFGSSRTECAVFAGYSTRTDDNLFRSIPEITLRFQLSKMALTWRTRAAGLPTSPDSAPPRWKSRVDAPQCRGAVFSHGPHLAAAPPAVNTQSSRWLARSPPIRRSGLDSRRVRSQIFVVGIVPNDAVCRRDFSGVSRFPHLHSGAALFSTPFTIIGSSDLDVRSRPNLSTTQTYLTLVVLHPYNSEVVGLMRGYGERHSKLLGSSILVRVTTDNDPTCQSVKPDIRVACCNPPCFLIGSGSSRLPLFGEARPVCSNYLPAGPLPASKFERLDRSSPTTVNRVQPSAGHLPDFRKWEPCRMIPLVSRFSPGYPVIPALTFWRCCNLTLFHPHRLSYILGLESKSLALEPKPESKDHLPKFVGLIENHPVYFNFSHQFWNCQRRGGPVDSNDCFASDCAPSLCPRVLRSSRRAQICDRHVRPSSPSPLPHGTLDHYSANRDGGQFSISATLIARDSGSDSPPKLKINHGH</sequence>
<comment type="caution">
    <text evidence="2">The sequence shown here is derived from an EMBL/GenBank/DDBJ whole genome shotgun (WGS) entry which is preliminary data.</text>
</comment>
<accession>A0ABQ9HZH6</accession>
<organism evidence="2 3">
    <name type="scientific">Dryococelus australis</name>
    <dbReference type="NCBI Taxonomy" id="614101"/>
    <lineage>
        <taxon>Eukaryota</taxon>
        <taxon>Metazoa</taxon>
        <taxon>Ecdysozoa</taxon>
        <taxon>Arthropoda</taxon>
        <taxon>Hexapoda</taxon>
        <taxon>Insecta</taxon>
        <taxon>Pterygota</taxon>
        <taxon>Neoptera</taxon>
        <taxon>Polyneoptera</taxon>
        <taxon>Phasmatodea</taxon>
        <taxon>Verophasmatodea</taxon>
        <taxon>Anareolatae</taxon>
        <taxon>Phasmatidae</taxon>
        <taxon>Eurycanthinae</taxon>
        <taxon>Dryococelus</taxon>
    </lineage>
</organism>
<protein>
    <submittedName>
        <fullName evidence="2">Uncharacterized protein</fullName>
    </submittedName>
</protein>
<evidence type="ECO:0000313" key="3">
    <source>
        <dbReference type="Proteomes" id="UP001159363"/>
    </source>
</evidence>
<evidence type="ECO:0000256" key="1">
    <source>
        <dbReference type="SAM" id="MobiDB-lite"/>
    </source>
</evidence>
<name>A0ABQ9HZH6_9NEOP</name>
<gene>
    <name evidence="2" type="ORF">PR048_009287</name>
</gene>
<dbReference type="Proteomes" id="UP001159363">
    <property type="component" value="Chromosome 3"/>
</dbReference>
<evidence type="ECO:0000313" key="2">
    <source>
        <dbReference type="EMBL" id="KAJ8889784.1"/>
    </source>
</evidence>
<proteinExistence type="predicted"/>
<feature type="region of interest" description="Disordered" evidence="1">
    <location>
        <begin position="560"/>
        <end position="580"/>
    </location>
</feature>
<keyword evidence="3" id="KW-1185">Reference proteome</keyword>